<evidence type="ECO:0000256" key="1">
    <source>
        <dbReference type="SAM" id="Phobius"/>
    </source>
</evidence>
<proteinExistence type="predicted"/>
<keyword evidence="1" id="KW-0472">Membrane</keyword>
<dbReference type="Proteomes" id="UP000295727">
    <property type="component" value="Chromosome 3"/>
</dbReference>
<dbReference type="Gene3D" id="2.160.20.80">
    <property type="entry name" value="E3 ubiquitin-protein ligase SopA"/>
    <property type="match status" value="1"/>
</dbReference>
<name>A0A4P7CYY6_9BURK</name>
<reference evidence="2 3" key="1">
    <citation type="submission" date="2019-03" db="EMBL/GenBank/DDBJ databases">
        <title>Paraburkholderia sp. 7MH5, isolated from subtropical forest soil.</title>
        <authorList>
            <person name="Gao Z.-H."/>
            <person name="Qiu L.-H."/>
        </authorList>
    </citation>
    <scope>NUCLEOTIDE SEQUENCE [LARGE SCALE GENOMIC DNA]</scope>
    <source>
        <strain evidence="2 3">7MH5</strain>
    </source>
</reference>
<organism evidence="2 3">
    <name type="scientific">Paraburkholderia pallida</name>
    <dbReference type="NCBI Taxonomy" id="2547399"/>
    <lineage>
        <taxon>Bacteria</taxon>
        <taxon>Pseudomonadati</taxon>
        <taxon>Pseudomonadota</taxon>
        <taxon>Betaproteobacteria</taxon>
        <taxon>Burkholderiales</taxon>
        <taxon>Burkholderiaceae</taxon>
        <taxon>Paraburkholderia</taxon>
    </lineage>
</organism>
<sequence>MSSANTFQCSADHRSRTACQGEGFFREHEGKRYCVLHCPCDDKGESFLGAVKRKISAHDWNFHGVWFSEAIDLFREQEATGMVDFSNAKFRGYVDFSKCRILADSSILFIATEFHDRAMFVDTRFGNEVSFNYVEFADGANFEDARFEGHAGFYETRGKGELYFVRATLESGLTVRSPQFAGEICFRHASLSGPIEVSGTDRSTLLAQRLDLWGAIIATPESVTFKECRLRSDWFRLVDPSRFRFLDVRWDIAPARMLVKDSWYRELGEPGHEALSAVHRALAANAEEHLRFDEASRFRYAAFDSMRLRLFHGWAIWDVRWWYWALSGYGERAGRALSILLGIWVVFAGLYMLPGVGFERWEVKAANEKEAISAQPDVHGAPLGFTSALIHSLEVMSFQKPSPNPASPPAHALVALEGILGPLQAALFALAIRRKVSH</sequence>
<dbReference type="EMBL" id="CP038150">
    <property type="protein sequence ID" value="QBR01516.1"/>
    <property type="molecule type" value="Genomic_DNA"/>
</dbReference>
<evidence type="ECO:0000313" key="2">
    <source>
        <dbReference type="EMBL" id="QBR01516.1"/>
    </source>
</evidence>
<evidence type="ECO:0000313" key="3">
    <source>
        <dbReference type="Proteomes" id="UP000295727"/>
    </source>
</evidence>
<keyword evidence="1" id="KW-0812">Transmembrane</keyword>
<feature type="transmembrane region" description="Helical" evidence="1">
    <location>
        <begin position="410"/>
        <end position="432"/>
    </location>
</feature>
<dbReference type="RefSeq" id="WP_134756238.1">
    <property type="nucleotide sequence ID" value="NZ_CP038150.1"/>
</dbReference>
<evidence type="ECO:0008006" key="4">
    <source>
        <dbReference type="Google" id="ProtNLM"/>
    </source>
</evidence>
<dbReference type="Pfam" id="PF13576">
    <property type="entry name" value="Pentapeptide_3"/>
    <property type="match status" value="1"/>
</dbReference>
<protein>
    <recommendedName>
        <fullName evidence="4">Pentapeptide repeat-containing protein</fullName>
    </recommendedName>
</protein>
<feature type="transmembrane region" description="Helical" evidence="1">
    <location>
        <begin position="336"/>
        <end position="353"/>
    </location>
</feature>
<dbReference type="InterPro" id="IPR001646">
    <property type="entry name" value="5peptide_repeat"/>
</dbReference>
<keyword evidence="3" id="KW-1185">Reference proteome</keyword>
<gene>
    <name evidence="2" type="ORF">E1956_30505</name>
</gene>
<keyword evidence="1" id="KW-1133">Transmembrane helix</keyword>
<dbReference type="KEGG" id="ppai:E1956_30505"/>
<accession>A0A4P7CYY6</accession>
<dbReference type="OrthoDB" id="3602494at2"/>
<dbReference type="AlphaFoldDB" id="A0A4P7CYY6"/>